<keyword evidence="3" id="KW-1185">Reference proteome</keyword>
<evidence type="ECO:0000313" key="2">
    <source>
        <dbReference type="EMBL" id="MBK3517877.1"/>
    </source>
</evidence>
<dbReference type="Proteomes" id="UP000605676">
    <property type="component" value="Unassembled WGS sequence"/>
</dbReference>
<dbReference type="InterPro" id="IPR001765">
    <property type="entry name" value="Carbonic_anhydrase"/>
</dbReference>
<dbReference type="PANTHER" id="PTHR11002:SF79">
    <property type="entry name" value="CARBONIC ANHYDRASE 2"/>
    <property type="match status" value="1"/>
</dbReference>
<evidence type="ECO:0008006" key="4">
    <source>
        <dbReference type="Google" id="ProtNLM"/>
    </source>
</evidence>
<accession>A0ABS1HJM3</accession>
<evidence type="ECO:0000313" key="3">
    <source>
        <dbReference type="Proteomes" id="UP000605676"/>
    </source>
</evidence>
<dbReference type="PANTHER" id="PTHR11002">
    <property type="entry name" value="CARBONIC ANHYDRASE"/>
    <property type="match status" value="1"/>
</dbReference>
<organism evidence="2 3">
    <name type="scientific">Carboxylicivirga marina</name>
    <dbReference type="NCBI Taxonomy" id="2800988"/>
    <lineage>
        <taxon>Bacteria</taxon>
        <taxon>Pseudomonadati</taxon>
        <taxon>Bacteroidota</taxon>
        <taxon>Bacteroidia</taxon>
        <taxon>Marinilabiliales</taxon>
        <taxon>Marinilabiliaceae</taxon>
        <taxon>Carboxylicivirga</taxon>
    </lineage>
</organism>
<dbReference type="NCBIfam" id="NF011765">
    <property type="entry name" value="PRK15219.1"/>
    <property type="match status" value="1"/>
</dbReference>
<dbReference type="SUPFAM" id="SSF53056">
    <property type="entry name" value="beta-carbonic anhydrase, cab"/>
    <property type="match status" value="1"/>
</dbReference>
<comment type="similarity">
    <text evidence="1">Belongs to the beta-class carbonic anhydrase family.</text>
</comment>
<dbReference type="EMBL" id="JAENRR010000023">
    <property type="protein sequence ID" value="MBK3517877.1"/>
    <property type="molecule type" value="Genomic_DNA"/>
</dbReference>
<sequence>MSTITQTVQSQANITPADAIQLLKEGNKRFVEKKQIERDLLQQVNETAGGQYPFAAVVSCIDSRIPTEVVFDQGIGDIFNVRVAGNIVNEDILGSLEFACKLAGAKAIVVLGHTSCGAVKGACDDAKLGNLTQMLGKIKPAVELTPTAEGEARNSGNIEFVNKVADKNVELTIENIKSQSTVLNEMFDTGEISIVGAMYDVKTGKITFS</sequence>
<dbReference type="CDD" id="cd03378">
    <property type="entry name" value="beta_CA_cladeC"/>
    <property type="match status" value="1"/>
</dbReference>
<evidence type="ECO:0000256" key="1">
    <source>
        <dbReference type="ARBA" id="ARBA00006217"/>
    </source>
</evidence>
<reference evidence="2 3" key="1">
    <citation type="submission" date="2021-01" db="EMBL/GenBank/DDBJ databases">
        <title>Carboxyliciviraga sp.nov., isolated from coastal sediments.</title>
        <authorList>
            <person name="Lu D."/>
            <person name="Zhang T."/>
        </authorList>
    </citation>
    <scope>NUCLEOTIDE SEQUENCE [LARGE SCALE GENOMIC DNA]</scope>
    <source>
        <strain evidence="2 3">N1Y132</strain>
    </source>
</reference>
<dbReference type="SMART" id="SM00947">
    <property type="entry name" value="Pro_CA"/>
    <property type="match status" value="1"/>
</dbReference>
<comment type="caution">
    <text evidence="2">The sequence shown here is derived from an EMBL/GenBank/DDBJ whole genome shotgun (WGS) entry which is preliminary data.</text>
</comment>
<name>A0ABS1HJM3_9BACT</name>
<dbReference type="RefSeq" id="WP_200465105.1">
    <property type="nucleotide sequence ID" value="NZ_JAENRR010000023.1"/>
</dbReference>
<dbReference type="Pfam" id="PF00484">
    <property type="entry name" value="Pro_CA"/>
    <property type="match status" value="1"/>
</dbReference>
<proteinExistence type="inferred from homology"/>
<dbReference type="Gene3D" id="3.40.1050.10">
    <property type="entry name" value="Carbonic anhydrase"/>
    <property type="match status" value="1"/>
</dbReference>
<gene>
    <name evidence="2" type="ORF">JIV24_11085</name>
</gene>
<protein>
    <recommendedName>
        <fullName evidence="4">Carbonic anhydrase</fullName>
    </recommendedName>
</protein>
<dbReference type="InterPro" id="IPR036874">
    <property type="entry name" value="Carbonic_anhydrase_sf"/>
</dbReference>